<keyword evidence="4" id="KW-0521">NADP</keyword>
<keyword evidence="5" id="KW-0520">NAD</keyword>
<evidence type="ECO:0000256" key="5">
    <source>
        <dbReference type="ARBA" id="ARBA00023027"/>
    </source>
</evidence>
<evidence type="ECO:0000256" key="1">
    <source>
        <dbReference type="ARBA" id="ARBA00022630"/>
    </source>
</evidence>
<dbReference type="EMBL" id="JAKEVY010000002">
    <property type="protein sequence ID" value="MCF1715074.1"/>
    <property type="molecule type" value="Genomic_DNA"/>
</dbReference>
<dbReference type="Pfam" id="PF01593">
    <property type="entry name" value="Amino_oxidase"/>
    <property type="match status" value="1"/>
</dbReference>
<sequence>MLKPGLNDSYDVIIIGSGVGGLTAAALLSKAGYAVCVLEKEPHAGGYLAGFRRKQFLFDTAIHWLNQYGPGGLICRIFDLIGSDYPVAVPQQRIRRYQGNSHSYLLTNNPDEWRDQLIREFPHEEKGIRRFFASAKKVGRSFKEFNTVFRAKENMSIWDRVKSGYNTFRFVMPFIPYVMYSGEKGLKKGLNKFFKDPGLHKIFAAEHELIGCFVPIGWAYYGDFQSPPKGGSQMIPKWLQHNIESRGGQVLFQSSVNQILVEDNKATGVQFTHRKKPYTFKSRYVIAANDIETVYEKMLPEHVIPAKLKEKLRKAELYTSSVTLSIALDCPAEALGFGEEMIHIINDGQPFEAHSNGDPDTVEMSVLAATVRDKSLCPEHQGTLTVYMPAEMHYRDEWLTTKDAEGNYIRGEAYRQLKEEIGEKLIRRVEEKVAPGLREHILFYEVATPVTHYRYTGNKNGTMMGARPGRANMQAKIAHYQTPVQNLILGGHWAELGGGVPIAVKAGANAAFLILKKEKPALFKKLARYMDGKSDLQEVLTDPSFSREEFPFKAFPTPAERAAQKAAELSSAS</sequence>
<proteinExistence type="predicted"/>
<dbReference type="SUPFAM" id="SSF51905">
    <property type="entry name" value="FAD/NAD(P)-binding domain"/>
    <property type="match status" value="1"/>
</dbReference>
<dbReference type="Gene3D" id="3.50.50.60">
    <property type="entry name" value="FAD/NAD(P)-binding domain"/>
    <property type="match status" value="2"/>
</dbReference>
<keyword evidence="2" id="KW-0732">Signal</keyword>
<keyword evidence="3" id="KW-0274">FAD</keyword>
<reference evidence="7 8" key="1">
    <citation type="submission" date="2022-01" db="EMBL/GenBank/DDBJ databases">
        <title>Flavihumibacter sp. nov., isolated from sediment of a river.</title>
        <authorList>
            <person name="Liu H."/>
        </authorList>
    </citation>
    <scope>NUCLEOTIDE SEQUENCE [LARGE SCALE GENOMIC DNA]</scope>
    <source>
        <strain evidence="7 8">RY-1</strain>
    </source>
</reference>
<keyword evidence="8" id="KW-1185">Reference proteome</keyword>
<dbReference type="InterPro" id="IPR036188">
    <property type="entry name" value="FAD/NAD-bd_sf"/>
</dbReference>
<feature type="domain" description="Amine oxidase" evidence="6">
    <location>
        <begin position="20"/>
        <end position="514"/>
    </location>
</feature>
<protein>
    <submittedName>
        <fullName evidence="7">NAD(P)/FAD-dependent oxidoreductase</fullName>
    </submittedName>
</protein>
<dbReference type="RefSeq" id="WP_234866024.1">
    <property type="nucleotide sequence ID" value="NZ_JAKEVY010000002.1"/>
</dbReference>
<name>A0ABS9BJR0_9BACT</name>
<comment type="caution">
    <text evidence="7">The sequence shown here is derived from an EMBL/GenBank/DDBJ whole genome shotgun (WGS) entry which is preliminary data.</text>
</comment>
<evidence type="ECO:0000256" key="2">
    <source>
        <dbReference type="ARBA" id="ARBA00022729"/>
    </source>
</evidence>
<evidence type="ECO:0000256" key="3">
    <source>
        <dbReference type="ARBA" id="ARBA00022827"/>
    </source>
</evidence>
<dbReference type="InterPro" id="IPR052206">
    <property type="entry name" value="Retinol_saturase"/>
</dbReference>
<dbReference type="Proteomes" id="UP001200145">
    <property type="component" value="Unassembled WGS sequence"/>
</dbReference>
<evidence type="ECO:0000256" key="4">
    <source>
        <dbReference type="ARBA" id="ARBA00022857"/>
    </source>
</evidence>
<dbReference type="PANTHER" id="PTHR46091:SF3">
    <property type="entry name" value="AMINE OXIDASE DOMAIN-CONTAINING PROTEIN"/>
    <property type="match status" value="1"/>
</dbReference>
<dbReference type="InterPro" id="IPR002937">
    <property type="entry name" value="Amino_oxidase"/>
</dbReference>
<evidence type="ECO:0000313" key="7">
    <source>
        <dbReference type="EMBL" id="MCF1715074.1"/>
    </source>
</evidence>
<gene>
    <name evidence="7" type="ORF">L0U88_10600</name>
</gene>
<organism evidence="7 8">
    <name type="scientific">Flavihumibacter fluminis</name>
    <dbReference type="NCBI Taxonomy" id="2909236"/>
    <lineage>
        <taxon>Bacteria</taxon>
        <taxon>Pseudomonadati</taxon>
        <taxon>Bacteroidota</taxon>
        <taxon>Chitinophagia</taxon>
        <taxon>Chitinophagales</taxon>
        <taxon>Chitinophagaceae</taxon>
        <taxon>Flavihumibacter</taxon>
    </lineage>
</organism>
<dbReference type="PANTHER" id="PTHR46091">
    <property type="entry name" value="BLR7054 PROTEIN"/>
    <property type="match status" value="1"/>
</dbReference>
<evidence type="ECO:0000259" key="6">
    <source>
        <dbReference type="Pfam" id="PF01593"/>
    </source>
</evidence>
<evidence type="ECO:0000313" key="8">
    <source>
        <dbReference type="Proteomes" id="UP001200145"/>
    </source>
</evidence>
<keyword evidence="1" id="KW-0285">Flavoprotein</keyword>
<accession>A0ABS9BJR0</accession>